<sequence>MNLPLQETTATGGKTYTYADYRQLPEGAPYQLIGGELVLTPAPSTYHQIIAFNIGLQLGNFVMHNQRGKVLFAPVDVYLSETETYQPDIIFIAQERLRIIEPERINGAPDLVVEILSPATAYYDLRKKFKVYERCGVKEYWIVDPGEKSAQLFTLKEGRFVLDQEAEGKGEIASRVLEGFTVTLASIFEG</sequence>
<dbReference type="InterPro" id="IPR008538">
    <property type="entry name" value="Uma2"/>
</dbReference>
<comment type="caution">
    <text evidence="2">The sequence shown here is derived from an EMBL/GenBank/DDBJ whole genome shotgun (WGS) entry which is preliminary data.</text>
</comment>
<accession>A0A3N5BBF8</accession>
<evidence type="ECO:0000313" key="3">
    <source>
        <dbReference type="Proteomes" id="UP000282654"/>
    </source>
</evidence>
<feature type="domain" description="Putative restriction endonuclease" evidence="1">
    <location>
        <begin position="19"/>
        <end position="184"/>
    </location>
</feature>
<evidence type="ECO:0000259" key="1">
    <source>
        <dbReference type="Pfam" id="PF05685"/>
    </source>
</evidence>
<keyword evidence="2" id="KW-0255">Endonuclease</keyword>
<protein>
    <submittedName>
        <fullName evidence="2">Uma2 family endonuclease</fullName>
    </submittedName>
</protein>
<dbReference type="RefSeq" id="WP_123929647.1">
    <property type="nucleotide sequence ID" value="NZ_RKRE01000002.1"/>
</dbReference>
<dbReference type="PANTHER" id="PTHR34107">
    <property type="entry name" value="SLL0198 PROTEIN-RELATED"/>
    <property type="match status" value="1"/>
</dbReference>
<dbReference type="AlphaFoldDB" id="A0A3N5BBF8"/>
<dbReference type="GO" id="GO:0004519">
    <property type="term" value="F:endonuclease activity"/>
    <property type="evidence" value="ECO:0007669"/>
    <property type="project" value="UniProtKB-KW"/>
</dbReference>
<reference evidence="2 3" key="1">
    <citation type="submission" date="2018-11" db="EMBL/GenBank/DDBJ databases">
        <title>Genomic Encyclopedia of Type Strains, Phase IV (KMG-IV): sequencing the most valuable type-strain genomes for metagenomic binning, comparative biology and taxonomic classification.</title>
        <authorList>
            <person name="Goeker M."/>
        </authorList>
    </citation>
    <scope>NUCLEOTIDE SEQUENCE [LARGE SCALE GENOMIC DNA]</scope>
    <source>
        <strain evidence="2 3">DSM 102936</strain>
    </source>
</reference>
<proteinExistence type="predicted"/>
<dbReference type="EMBL" id="RKRE01000002">
    <property type="protein sequence ID" value="RPF47008.1"/>
    <property type="molecule type" value="Genomic_DNA"/>
</dbReference>
<gene>
    <name evidence="2" type="ORF">EDD75_1277</name>
</gene>
<dbReference type="InterPro" id="IPR012296">
    <property type="entry name" value="Nuclease_put_TT1808"/>
</dbReference>
<dbReference type="PANTHER" id="PTHR34107:SF4">
    <property type="entry name" value="SLL1222 PROTEIN"/>
    <property type="match status" value="1"/>
</dbReference>
<dbReference type="Proteomes" id="UP000282654">
    <property type="component" value="Unassembled WGS sequence"/>
</dbReference>
<dbReference type="SUPFAM" id="SSF52980">
    <property type="entry name" value="Restriction endonuclease-like"/>
    <property type="match status" value="1"/>
</dbReference>
<keyword evidence="2" id="KW-0540">Nuclease</keyword>
<keyword evidence="3" id="KW-1185">Reference proteome</keyword>
<name>A0A3N5BBF8_9THEO</name>
<dbReference type="CDD" id="cd06260">
    <property type="entry name" value="DUF820-like"/>
    <property type="match status" value="1"/>
</dbReference>
<keyword evidence="2" id="KW-0378">Hydrolase</keyword>
<evidence type="ECO:0000313" key="2">
    <source>
        <dbReference type="EMBL" id="RPF47008.1"/>
    </source>
</evidence>
<organism evidence="2 3">
    <name type="scientific">Thermodesulfitimonas autotrophica</name>
    <dbReference type="NCBI Taxonomy" id="1894989"/>
    <lineage>
        <taxon>Bacteria</taxon>
        <taxon>Bacillati</taxon>
        <taxon>Bacillota</taxon>
        <taxon>Clostridia</taxon>
        <taxon>Thermoanaerobacterales</taxon>
        <taxon>Thermoanaerobacteraceae</taxon>
        <taxon>Thermodesulfitimonas</taxon>
    </lineage>
</organism>
<dbReference type="Gene3D" id="3.90.1570.10">
    <property type="entry name" value="tt1808, chain A"/>
    <property type="match status" value="1"/>
</dbReference>
<dbReference type="InterPro" id="IPR011335">
    <property type="entry name" value="Restrct_endonuc-II-like"/>
</dbReference>
<dbReference type="OrthoDB" id="9798254at2"/>
<dbReference type="Pfam" id="PF05685">
    <property type="entry name" value="Uma2"/>
    <property type="match status" value="1"/>
</dbReference>